<dbReference type="Gene3D" id="3.10.450.50">
    <property type="match status" value="2"/>
</dbReference>
<organism evidence="2 3">
    <name type="scientific">Pseudonocardia ammonioxydans</name>
    <dbReference type="NCBI Taxonomy" id="260086"/>
    <lineage>
        <taxon>Bacteria</taxon>
        <taxon>Bacillati</taxon>
        <taxon>Actinomycetota</taxon>
        <taxon>Actinomycetes</taxon>
        <taxon>Pseudonocardiales</taxon>
        <taxon>Pseudonocardiaceae</taxon>
        <taxon>Pseudonocardia</taxon>
    </lineage>
</organism>
<name>A0A1I5BUI7_PSUAM</name>
<dbReference type="RefSeq" id="WP_093346724.1">
    <property type="nucleotide sequence ID" value="NZ_FOUY01000021.1"/>
</dbReference>
<evidence type="ECO:0000259" key="1">
    <source>
        <dbReference type="Pfam" id="PF12680"/>
    </source>
</evidence>
<dbReference type="OrthoDB" id="7479079at2"/>
<dbReference type="SUPFAM" id="SSF54427">
    <property type="entry name" value="NTF2-like"/>
    <property type="match status" value="2"/>
</dbReference>
<dbReference type="Proteomes" id="UP000199614">
    <property type="component" value="Unassembled WGS sequence"/>
</dbReference>
<accession>A0A1I5BUI7</accession>
<dbReference type="InterPro" id="IPR032710">
    <property type="entry name" value="NTF2-like_dom_sf"/>
</dbReference>
<dbReference type="Pfam" id="PF12680">
    <property type="entry name" value="SnoaL_2"/>
    <property type="match status" value="1"/>
</dbReference>
<reference evidence="2 3" key="1">
    <citation type="submission" date="2016-10" db="EMBL/GenBank/DDBJ databases">
        <authorList>
            <person name="de Groot N.N."/>
        </authorList>
    </citation>
    <scope>NUCLEOTIDE SEQUENCE [LARGE SCALE GENOMIC DNA]</scope>
    <source>
        <strain evidence="2 3">CGMCC 4.1877</strain>
    </source>
</reference>
<protein>
    <submittedName>
        <fullName evidence="2">SnoaL-like domain-containing protein</fullName>
    </submittedName>
</protein>
<gene>
    <name evidence="2" type="ORF">SAMN05216207_102158</name>
</gene>
<keyword evidence="3" id="KW-1185">Reference proteome</keyword>
<dbReference type="STRING" id="260086.SAMN05216207_102158"/>
<evidence type="ECO:0000313" key="2">
    <source>
        <dbReference type="EMBL" id="SFN78426.1"/>
    </source>
</evidence>
<dbReference type="EMBL" id="FOUY01000021">
    <property type="protein sequence ID" value="SFN78426.1"/>
    <property type="molecule type" value="Genomic_DNA"/>
</dbReference>
<proteinExistence type="predicted"/>
<dbReference type="InterPro" id="IPR037401">
    <property type="entry name" value="SnoaL-like"/>
</dbReference>
<evidence type="ECO:0000313" key="3">
    <source>
        <dbReference type="Proteomes" id="UP000199614"/>
    </source>
</evidence>
<dbReference type="AlphaFoldDB" id="A0A1I5BUI7"/>
<feature type="domain" description="SnoaL-like" evidence="1">
    <location>
        <begin position="10"/>
        <end position="110"/>
    </location>
</feature>
<sequence length="266" mass="27972">MDPFVALMRRYVVDYTNRHDTGVCAEIMDPDYVLRMGPHVVAGRDDAYVPAARAQFEQFPGLGLTVHEIVTDGTRLAMRFSEHGASRKHGGAAATWTGLGLYRWDGTRLVDNSVEQDYLTRRRRLADGDPGTVPAPAVAPWDTAAVAATPAAERVVRDWLAAGAPGDAVTYDDGGPGSPAPVLAGAEVVVDDLFSAGPAVAFRLTCTGTYAGGLDDVTAATPGSPATLHAVGLVHTAGGRVVSGHVVRDRLGCARALARSEERRSA</sequence>